<keyword evidence="6" id="KW-1185">Reference proteome</keyword>
<dbReference type="SUPFAM" id="SSF51261">
    <property type="entry name" value="Duplicated hybrid motif"/>
    <property type="match status" value="1"/>
</dbReference>
<evidence type="ECO:0000256" key="1">
    <source>
        <dbReference type="ARBA" id="ARBA00022729"/>
    </source>
</evidence>
<dbReference type="EC" id="3.4.24.-" evidence="5"/>
<dbReference type="InterPro" id="IPR016047">
    <property type="entry name" value="M23ase_b-sheet_dom"/>
</dbReference>
<dbReference type="RefSeq" id="WP_324693210.1">
    <property type="nucleotide sequence ID" value="NZ_JAYMYJ010000029.1"/>
</dbReference>
<evidence type="ECO:0000313" key="6">
    <source>
        <dbReference type="Proteomes" id="UP001308005"/>
    </source>
</evidence>
<dbReference type="Gene3D" id="2.70.70.10">
    <property type="entry name" value="Glucose Permease (Domain IIA)"/>
    <property type="match status" value="1"/>
</dbReference>
<sequence length="464" mass="49919">MSDAALSNAQLDAHKELLREMARINRQLQEQKKKTAELSRQQKDGFDAMRDAAEDAKQGIGWALSFAAALAVVYPGINTLHEHANYELSLSGGNALHPFVWTSGTVKDLENWTARKAINWGIEYAGGETSYIFPLSGKPRVTSGFGMRVHPVLGIRKMHNGVDFAATEGTQVLAIQQGIVITVAEDDAAGKYIKIKHANGEVSSYLHLSQQYVEQGDAVSTGQKIGEVGSTGRSTGAHLHLGLQHADGEYYDPMTVVGVTTTAPMWEYFQDVVAASESRGTGDLQAINELGYVGRFQMGTPALCDAGYIKQQVCDAQPVGNKFLEYAGNWTIAGGRESFLKSEGHQKEAYRRWQKRNLMAGRQAGIISDLTPAHKVAGFLHASQFGVGNAIKWYGYGQDSKDANGVNTSEIARRGEDSFKAKYGSSASAATMLGAIEGRQIAQTSSQDGAQGVKMASSGVGASF</sequence>
<evidence type="ECO:0000256" key="3">
    <source>
        <dbReference type="SAM" id="MobiDB-lite"/>
    </source>
</evidence>
<comment type="caution">
    <text evidence="5">The sequence shown here is derived from an EMBL/GenBank/DDBJ whole genome shotgun (WGS) entry which is preliminary data.</text>
</comment>
<name>A0ABU6CT72_9GAMM</name>
<dbReference type="GO" id="GO:0016787">
    <property type="term" value="F:hydrolase activity"/>
    <property type="evidence" value="ECO:0007669"/>
    <property type="project" value="UniProtKB-KW"/>
</dbReference>
<evidence type="ECO:0000259" key="4">
    <source>
        <dbReference type="Pfam" id="PF01551"/>
    </source>
</evidence>
<dbReference type="Proteomes" id="UP001308005">
    <property type="component" value="Unassembled WGS sequence"/>
</dbReference>
<gene>
    <name evidence="5" type="ORF">VSS37_03245</name>
</gene>
<dbReference type="EMBL" id="JAYMYJ010000029">
    <property type="protein sequence ID" value="MEB4589985.1"/>
    <property type="molecule type" value="Genomic_DNA"/>
</dbReference>
<accession>A0ABU6CT72</accession>
<dbReference type="PANTHER" id="PTHR21666">
    <property type="entry name" value="PEPTIDASE-RELATED"/>
    <property type="match status" value="1"/>
</dbReference>
<organism evidence="5 6">
    <name type="scientific">Candidatus Thiothrix phosphatis</name>
    <dbReference type="NCBI Taxonomy" id="3112415"/>
    <lineage>
        <taxon>Bacteria</taxon>
        <taxon>Pseudomonadati</taxon>
        <taxon>Pseudomonadota</taxon>
        <taxon>Gammaproteobacteria</taxon>
        <taxon>Thiotrichales</taxon>
        <taxon>Thiotrichaceae</taxon>
        <taxon>Thiothrix</taxon>
    </lineage>
</organism>
<reference evidence="6" key="1">
    <citation type="submission" date="2023-07" db="EMBL/GenBank/DDBJ databases">
        <title>The carbon used by Thiothrix.</title>
        <authorList>
            <person name="Chen L."/>
        </authorList>
    </citation>
    <scope>NUCLEOTIDE SEQUENCE [LARGE SCALE GENOMIC DNA]</scope>
</reference>
<dbReference type="InterPro" id="IPR050570">
    <property type="entry name" value="Cell_wall_metabolism_enzyme"/>
</dbReference>
<proteinExistence type="predicted"/>
<dbReference type="CDD" id="cd12797">
    <property type="entry name" value="M23_peptidase"/>
    <property type="match status" value="1"/>
</dbReference>
<evidence type="ECO:0000313" key="5">
    <source>
        <dbReference type="EMBL" id="MEB4589985.1"/>
    </source>
</evidence>
<dbReference type="Pfam" id="PF01551">
    <property type="entry name" value="Peptidase_M23"/>
    <property type="match status" value="1"/>
</dbReference>
<dbReference type="InterPro" id="IPR011055">
    <property type="entry name" value="Dup_hybrid_motif"/>
</dbReference>
<reference evidence="5 6" key="2">
    <citation type="submission" date="2024-01" db="EMBL/GenBank/DDBJ databases">
        <authorList>
            <person name="Xie X."/>
        </authorList>
    </citation>
    <scope>NUCLEOTIDE SEQUENCE [LARGE SCALE GENOMIC DNA]</scope>
    <source>
        <strain evidence="5">SCUT-1</strain>
    </source>
</reference>
<keyword evidence="1" id="KW-0732">Signal</keyword>
<evidence type="ECO:0000256" key="2">
    <source>
        <dbReference type="SAM" id="Coils"/>
    </source>
</evidence>
<keyword evidence="5" id="KW-0378">Hydrolase</keyword>
<feature type="coiled-coil region" evidence="2">
    <location>
        <begin position="11"/>
        <end position="41"/>
    </location>
</feature>
<feature type="domain" description="M23ase beta-sheet core" evidence="4">
    <location>
        <begin position="157"/>
        <end position="253"/>
    </location>
</feature>
<feature type="region of interest" description="Disordered" evidence="3">
    <location>
        <begin position="445"/>
        <end position="464"/>
    </location>
</feature>
<protein>
    <submittedName>
        <fullName evidence="5">M23 family metallopeptidase</fullName>
        <ecNumber evidence="5">3.4.24.-</ecNumber>
    </submittedName>
</protein>
<keyword evidence="2" id="KW-0175">Coiled coil</keyword>
<dbReference type="PANTHER" id="PTHR21666:SF289">
    <property type="entry name" value="L-ALA--D-GLU ENDOPEPTIDASE"/>
    <property type="match status" value="1"/>
</dbReference>